<evidence type="ECO:0000313" key="1">
    <source>
        <dbReference type="EMBL" id="PXY45341.1"/>
    </source>
</evidence>
<reference evidence="1 2" key="1">
    <citation type="submission" date="2018-05" db="EMBL/GenBank/DDBJ databases">
        <title>Flavobacterium sp. strain IMCC34758, incomplete genome.</title>
        <authorList>
            <person name="Joung Y."/>
        </authorList>
    </citation>
    <scope>NUCLEOTIDE SEQUENCE [LARGE SCALE GENOMIC DNA]</scope>
    <source>
        <strain evidence="1 2">IMCC34758</strain>
    </source>
</reference>
<dbReference type="OrthoDB" id="1341756at2"/>
<keyword evidence="2" id="KW-1185">Reference proteome</keyword>
<proteinExistence type="predicted"/>
<organism evidence="1 2">
    <name type="scientific">Flavobacterium hydrophilum</name>
    <dbReference type="NCBI Taxonomy" id="2211445"/>
    <lineage>
        <taxon>Bacteria</taxon>
        <taxon>Pseudomonadati</taxon>
        <taxon>Bacteroidota</taxon>
        <taxon>Flavobacteriia</taxon>
        <taxon>Flavobacteriales</taxon>
        <taxon>Flavobacteriaceae</taxon>
        <taxon>Flavobacterium</taxon>
    </lineage>
</organism>
<dbReference type="Proteomes" id="UP000247681">
    <property type="component" value="Unassembled WGS sequence"/>
</dbReference>
<name>A0A2V4C206_9FLAO</name>
<dbReference type="RefSeq" id="WP_110346842.1">
    <property type="nucleotide sequence ID" value="NZ_QJHL01000002.1"/>
</dbReference>
<dbReference type="AlphaFoldDB" id="A0A2V4C206"/>
<comment type="caution">
    <text evidence="1">The sequence shown here is derived from an EMBL/GenBank/DDBJ whole genome shotgun (WGS) entry which is preliminary data.</text>
</comment>
<sequence length="202" mass="23940">MKRVFIGFIICLLLNCSKKENTIENTPYIMSKKDIITNISNKPKDKNIPPPPPIPGWLFYGTNTFIIDKDSKIYYSQREKIGRICGYKFDDTIPHFINLQPKDLIEIPNNMISDFIKLNYKDNFQNITFIASTLDTLKTQNYFDLINAIESSLDQNDSYFIRRTTQEEDTVFKYKKNNEYYNSENIKWDKKRITFPFIKPKL</sequence>
<accession>A0A2V4C206</accession>
<protein>
    <submittedName>
        <fullName evidence="1">Uncharacterized protein</fullName>
    </submittedName>
</protein>
<evidence type="ECO:0000313" key="2">
    <source>
        <dbReference type="Proteomes" id="UP000247681"/>
    </source>
</evidence>
<dbReference type="EMBL" id="QJHL01000002">
    <property type="protein sequence ID" value="PXY45341.1"/>
    <property type="molecule type" value="Genomic_DNA"/>
</dbReference>
<gene>
    <name evidence="1" type="ORF">DMB68_11710</name>
</gene>